<dbReference type="RefSeq" id="WP_115151421.1">
    <property type="nucleotide sequence ID" value="NZ_UGPP01000001.1"/>
</dbReference>
<dbReference type="AlphaFoldDB" id="A0A378NYE7"/>
<proteinExistence type="predicted"/>
<evidence type="ECO:0000313" key="3">
    <source>
        <dbReference type="Proteomes" id="UP000255234"/>
    </source>
</evidence>
<gene>
    <name evidence="2" type="ORF">NCTC10571_01180</name>
</gene>
<protein>
    <submittedName>
        <fullName evidence="2">Uncharacterized protein conserved in bacteria</fullName>
    </submittedName>
</protein>
<name>A0A378NYE7_9FIRM</name>
<dbReference type="Gene3D" id="2.30.30.320">
    <property type="entry name" value="DUF1653-like domain"/>
    <property type="match status" value="1"/>
</dbReference>
<dbReference type="EMBL" id="UGPP01000001">
    <property type="protein sequence ID" value="STY71028.1"/>
    <property type="molecule type" value="Genomic_DNA"/>
</dbReference>
<evidence type="ECO:0000259" key="1">
    <source>
        <dbReference type="Pfam" id="PF07866"/>
    </source>
</evidence>
<evidence type="ECO:0000313" key="2">
    <source>
        <dbReference type="EMBL" id="STY71028.1"/>
    </source>
</evidence>
<sequence>MRALPKSGEIWVHFKGEDKKYLIITVATHTETHEQFVVYKALYGDFKDYIRPLDMFMSEVDRQKYPDVSPKYRFEKLI</sequence>
<dbReference type="Proteomes" id="UP000255234">
    <property type="component" value="Unassembled WGS sequence"/>
</dbReference>
<feature type="domain" description="DUF1653" evidence="1">
    <location>
        <begin position="10"/>
        <end position="76"/>
    </location>
</feature>
<reference evidence="2 3" key="1">
    <citation type="submission" date="2018-06" db="EMBL/GenBank/DDBJ databases">
        <authorList>
            <consortium name="Pathogen Informatics"/>
            <person name="Doyle S."/>
        </authorList>
    </citation>
    <scope>NUCLEOTIDE SEQUENCE [LARGE SCALE GENOMIC DNA]</scope>
    <source>
        <strain evidence="2 3">NCTC10571</strain>
    </source>
</reference>
<organism evidence="2 3">
    <name type="scientific">Megamonas hypermegale</name>
    <dbReference type="NCBI Taxonomy" id="158847"/>
    <lineage>
        <taxon>Bacteria</taxon>
        <taxon>Bacillati</taxon>
        <taxon>Bacillota</taxon>
        <taxon>Negativicutes</taxon>
        <taxon>Selenomonadales</taxon>
        <taxon>Selenomonadaceae</taxon>
        <taxon>Megamonas</taxon>
    </lineage>
</organism>
<dbReference type="InterPro" id="IPR037135">
    <property type="entry name" value="DUF1653-like_dom_sf"/>
</dbReference>
<dbReference type="InterPro" id="IPR023387">
    <property type="entry name" value="DUF1653-like_dom"/>
</dbReference>
<dbReference type="Pfam" id="PF07866">
    <property type="entry name" value="DUF1653"/>
    <property type="match status" value="1"/>
</dbReference>
<accession>A0A378NYE7</accession>